<dbReference type="PaxDb" id="65489-OBART12G17160.1"/>
<evidence type="ECO:0000313" key="3">
    <source>
        <dbReference type="Proteomes" id="UP000026960"/>
    </source>
</evidence>
<dbReference type="Proteomes" id="UP000026960">
    <property type="component" value="Chromosome 12"/>
</dbReference>
<dbReference type="Gramene" id="OBART12G17160.1">
    <property type="protein sequence ID" value="OBART12G17160.1"/>
    <property type="gene ID" value="OBART12G17160"/>
</dbReference>
<dbReference type="EnsemblPlants" id="OBART12G17160.1">
    <property type="protein sequence ID" value="OBART12G17160.1"/>
    <property type="gene ID" value="OBART12G17160"/>
</dbReference>
<proteinExistence type="predicted"/>
<feature type="signal peptide" evidence="1">
    <location>
        <begin position="1"/>
        <end position="30"/>
    </location>
</feature>
<keyword evidence="1" id="KW-0732">Signal</keyword>
<evidence type="ECO:0000256" key="1">
    <source>
        <dbReference type="SAM" id="SignalP"/>
    </source>
</evidence>
<protein>
    <submittedName>
        <fullName evidence="2">Uncharacterized protein</fullName>
    </submittedName>
</protein>
<reference evidence="2" key="1">
    <citation type="journal article" date="2009" name="Rice">
        <title>De Novo Next Generation Sequencing of Plant Genomes.</title>
        <authorList>
            <person name="Rounsley S."/>
            <person name="Marri P.R."/>
            <person name="Yu Y."/>
            <person name="He R."/>
            <person name="Sisneros N."/>
            <person name="Goicoechea J.L."/>
            <person name="Lee S.J."/>
            <person name="Angelova A."/>
            <person name="Kudrna D."/>
            <person name="Luo M."/>
            <person name="Affourtit J."/>
            <person name="Desany B."/>
            <person name="Knight J."/>
            <person name="Niazi F."/>
            <person name="Egholm M."/>
            <person name="Wing R.A."/>
        </authorList>
    </citation>
    <scope>NUCLEOTIDE SEQUENCE [LARGE SCALE GENOMIC DNA]</scope>
    <source>
        <strain evidence="2">cv. IRGC 105608</strain>
    </source>
</reference>
<feature type="chain" id="PRO_5002277145" evidence="1">
    <location>
        <begin position="31"/>
        <end position="112"/>
    </location>
</feature>
<accession>A0A0D3HW62</accession>
<keyword evidence="3" id="KW-1185">Reference proteome</keyword>
<dbReference type="HOGENOM" id="CLU_2149685_0_0_1"/>
<reference evidence="2" key="2">
    <citation type="submission" date="2015-03" db="UniProtKB">
        <authorList>
            <consortium name="EnsemblPlants"/>
        </authorList>
    </citation>
    <scope>IDENTIFICATION</scope>
</reference>
<evidence type="ECO:0000313" key="2">
    <source>
        <dbReference type="EnsemblPlants" id="OBART12G17160.1"/>
    </source>
</evidence>
<sequence length="112" mass="12471">MVAAPSSAWQDLPTDLLVLVLLHFSSLADRAHLRTGDAISVSHCNQQKGIGVISSFTDRNKNSTMDVSDIAFFRGKLYTLSREQKGLLDVLELSMTKKMSSSRCYQYSVHHP</sequence>
<name>A0A0D3HW62_9ORYZ</name>
<organism evidence="2">
    <name type="scientific">Oryza barthii</name>
    <dbReference type="NCBI Taxonomy" id="65489"/>
    <lineage>
        <taxon>Eukaryota</taxon>
        <taxon>Viridiplantae</taxon>
        <taxon>Streptophyta</taxon>
        <taxon>Embryophyta</taxon>
        <taxon>Tracheophyta</taxon>
        <taxon>Spermatophyta</taxon>
        <taxon>Magnoliopsida</taxon>
        <taxon>Liliopsida</taxon>
        <taxon>Poales</taxon>
        <taxon>Poaceae</taxon>
        <taxon>BOP clade</taxon>
        <taxon>Oryzoideae</taxon>
        <taxon>Oryzeae</taxon>
        <taxon>Oryzinae</taxon>
        <taxon>Oryza</taxon>
    </lineage>
</organism>
<dbReference type="AlphaFoldDB" id="A0A0D3HW62"/>